<proteinExistence type="predicted"/>
<accession>A0AAN6VH72</accession>
<organism evidence="1 2">
    <name type="scientific">Chaetomidium leptoderma</name>
    <dbReference type="NCBI Taxonomy" id="669021"/>
    <lineage>
        <taxon>Eukaryota</taxon>
        <taxon>Fungi</taxon>
        <taxon>Dikarya</taxon>
        <taxon>Ascomycota</taxon>
        <taxon>Pezizomycotina</taxon>
        <taxon>Sordariomycetes</taxon>
        <taxon>Sordariomycetidae</taxon>
        <taxon>Sordariales</taxon>
        <taxon>Chaetomiaceae</taxon>
        <taxon>Chaetomidium</taxon>
    </lineage>
</organism>
<protein>
    <recommendedName>
        <fullName evidence="3">Protein kinase domain-containing protein</fullName>
    </recommendedName>
</protein>
<name>A0AAN6VH72_9PEZI</name>
<keyword evidence="2" id="KW-1185">Reference proteome</keyword>
<evidence type="ECO:0008006" key="3">
    <source>
        <dbReference type="Google" id="ProtNLM"/>
    </source>
</evidence>
<dbReference type="SUPFAM" id="SSF56112">
    <property type="entry name" value="Protein kinase-like (PK-like)"/>
    <property type="match status" value="1"/>
</dbReference>
<comment type="caution">
    <text evidence="1">The sequence shown here is derived from an EMBL/GenBank/DDBJ whole genome shotgun (WGS) entry which is preliminary data.</text>
</comment>
<gene>
    <name evidence="1" type="ORF">C8A00DRAFT_45518</name>
</gene>
<evidence type="ECO:0000313" key="2">
    <source>
        <dbReference type="Proteomes" id="UP001302745"/>
    </source>
</evidence>
<dbReference type="AlphaFoldDB" id="A0AAN6VH72"/>
<reference evidence="1" key="2">
    <citation type="submission" date="2023-05" db="EMBL/GenBank/DDBJ databases">
        <authorList>
            <consortium name="Lawrence Berkeley National Laboratory"/>
            <person name="Steindorff A."/>
            <person name="Hensen N."/>
            <person name="Bonometti L."/>
            <person name="Westerberg I."/>
            <person name="Brannstrom I.O."/>
            <person name="Guillou S."/>
            <person name="Cros-Aarteil S."/>
            <person name="Calhoun S."/>
            <person name="Haridas S."/>
            <person name="Kuo A."/>
            <person name="Mondo S."/>
            <person name="Pangilinan J."/>
            <person name="Riley R."/>
            <person name="Labutti K."/>
            <person name="Andreopoulos B."/>
            <person name="Lipzen A."/>
            <person name="Chen C."/>
            <person name="Yanf M."/>
            <person name="Daum C."/>
            <person name="Ng V."/>
            <person name="Clum A."/>
            <person name="Ohm R."/>
            <person name="Martin F."/>
            <person name="Silar P."/>
            <person name="Natvig D."/>
            <person name="Lalanne C."/>
            <person name="Gautier V."/>
            <person name="Ament-Velasquez S.L."/>
            <person name="Kruys A."/>
            <person name="Hutchinson M.I."/>
            <person name="Powell A.J."/>
            <person name="Barry K."/>
            <person name="Miller A.N."/>
            <person name="Grigoriev I.V."/>
            <person name="Debuchy R."/>
            <person name="Gladieux P."/>
            <person name="Thoren M.H."/>
            <person name="Johannesson H."/>
        </authorList>
    </citation>
    <scope>NUCLEOTIDE SEQUENCE</scope>
    <source>
        <strain evidence="1">CBS 538.74</strain>
    </source>
</reference>
<dbReference type="InterPro" id="IPR011009">
    <property type="entry name" value="Kinase-like_dom_sf"/>
</dbReference>
<dbReference type="EMBL" id="MU857025">
    <property type="protein sequence ID" value="KAK4151255.1"/>
    <property type="molecule type" value="Genomic_DNA"/>
</dbReference>
<reference evidence="1" key="1">
    <citation type="journal article" date="2023" name="Mol. Phylogenet. Evol.">
        <title>Genome-scale phylogeny and comparative genomics of the fungal order Sordariales.</title>
        <authorList>
            <person name="Hensen N."/>
            <person name="Bonometti L."/>
            <person name="Westerberg I."/>
            <person name="Brannstrom I.O."/>
            <person name="Guillou S."/>
            <person name="Cros-Aarteil S."/>
            <person name="Calhoun S."/>
            <person name="Haridas S."/>
            <person name="Kuo A."/>
            <person name="Mondo S."/>
            <person name="Pangilinan J."/>
            <person name="Riley R."/>
            <person name="LaButti K."/>
            <person name="Andreopoulos B."/>
            <person name="Lipzen A."/>
            <person name="Chen C."/>
            <person name="Yan M."/>
            <person name="Daum C."/>
            <person name="Ng V."/>
            <person name="Clum A."/>
            <person name="Steindorff A."/>
            <person name="Ohm R.A."/>
            <person name="Martin F."/>
            <person name="Silar P."/>
            <person name="Natvig D.O."/>
            <person name="Lalanne C."/>
            <person name="Gautier V."/>
            <person name="Ament-Velasquez S.L."/>
            <person name="Kruys A."/>
            <person name="Hutchinson M.I."/>
            <person name="Powell A.J."/>
            <person name="Barry K."/>
            <person name="Miller A.N."/>
            <person name="Grigoriev I.V."/>
            <person name="Debuchy R."/>
            <person name="Gladieux P."/>
            <person name="Hiltunen Thoren M."/>
            <person name="Johannesson H."/>
        </authorList>
    </citation>
    <scope>NUCLEOTIDE SEQUENCE</scope>
    <source>
        <strain evidence="1">CBS 538.74</strain>
    </source>
</reference>
<sequence length="273" mass="30268">MDEQQQEFEYVIDPHRVRPPKLKTIYFKFQTRIVSATGTQADREHPHVLRLRTNPSLLATVVQAAAAAASLLPLQWFAAAAWPESAYPEWFLLPPRIVLKREMDDHPRSFDAEHAVYDRLGPLQGEVIPRLLGCIEYDGARALLLSDIGGVCLADPGGGLVLQGRGDDEGQRARELGRLLGVALGALAAMGVSHDDTKSDNFHLVGEGESAKIMVVDLEQVDLDLSKEDAAWAVRENVETLVGRWREHLECLREDGFLPREGKAQAKPLSVPW</sequence>
<dbReference type="Proteomes" id="UP001302745">
    <property type="component" value="Unassembled WGS sequence"/>
</dbReference>
<evidence type="ECO:0000313" key="1">
    <source>
        <dbReference type="EMBL" id="KAK4151255.1"/>
    </source>
</evidence>